<dbReference type="InterPro" id="IPR007060">
    <property type="entry name" value="FtsL/DivIC"/>
</dbReference>
<dbReference type="Pfam" id="PF04977">
    <property type="entry name" value="DivIC"/>
    <property type="match status" value="1"/>
</dbReference>
<evidence type="ECO:0000256" key="1">
    <source>
        <dbReference type="SAM" id="Coils"/>
    </source>
</evidence>
<keyword evidence="1" id="KW-0175">Coiled coil</keyword>
<proteinExistence type="predicted"/>
<feature type="coiled-coil region" evidence="1">
    <location>
        <begin position="24"/>
        <end position="51"/>
    </location>
</feature>
<dbReference type="Proteomes" id="UP000178336">
    <property type="component" value="Unassembled WGS sequence"/>
</dbReference>
<name>A0A1F5GT74_9BACT</name>
<dbReference type="STRING" id="1797724.A3A48_01475"/>
<evidence type="ECO:0008006" key="4">
    <source>
        <dbReference type="Google" id="ProtNLM"/>
    </source>
</evidence>
<comment type="caution">
    <text evidence="2">The sequence shown here is derived from an EMBL/GenBank/DDBJ whole genome shotgun (WGS) entry which is preliminary data.</text>
</comment>
<gene>
    <name evidence="2" type="ORF">A3A48_01475</name>
</gene>
<organism evidence="2 3">
    <name type="scientific">Candidatus Curtissbacteria bacterium RIFCSPLOWO2_01_FULL_37_9</name>
    <dbReference type="NCBI Taxonomy" id="1797724"/>
    <lineage>
        <taxon>Bacteria</taxon>
        <taxon>Candidatus Curtissiibacteriota</taxon>
    </lineage>
</organism>
<sequence length="103" mass="12170">MVSILLIVNGVKRLLTFRTTAQRIQEAEMDLERVGKENQELKSELEYKRSKEFIEAEIRNKLGLSKEGESIIILPKDENPKSAIPNPKSEISNWHKWWKLFFW</sequence>
<evidence type="ECO:0000313" key="2">
    <source>
        <dbReference type="EMBL" id="OGD95048.1"/>
    </source>
</evidence>
<accession>A0A1F5GT74</accession>
<evidence type="ECO:0000313" key="3">
    <source>
        <dbReference type="Proteomes" id="UP000178336"/>
    </source>
</evidence>
<dbReference type="EMBL" id="MFBN01000029">
    <property type="protein sequence ID" value="OGD95048.1"/>
    <property type="molecule type" value="Genomic_DNA"/>
</dbReference>
<dbReference type="AlphaFoldDB" id="A0A1F5GT74"/>
<protein>
    <recommendedName>
        <fullName evidence="4">Cell division protein FtsL</fullName>
    </recommendedName>
</protein>
<reference evidence="2 3" key="1">
    <citation type="journal article" date="2016" name="Nat. Commun.">
        <title>Thousands of microbial genomes shed light on interconnected biogeochemical processes in an aquifer system.</title>
        <authorList>
            <person name="Anantharaman K."/>
            <person name="Brown C.T."/>
            <person name="Hug L.A."/>
            <person name="Sharon I."/>
            <person name="Castelle C.J."/>
            <person name="Probst A.J."/>
            <person name="Thomas B.C."/>
            <person name="Singh A."/>
            <person name="Wilkins M.J."/>
            <person name="Karaoz U."/>
            <person name="Brodie E.L."/>
            <person name="Williams K.H."/>
            <person name="Hubbard S.S."/>
            <person name="Banfield J.F."/>
        </authorList>
    </citation>
    <scope>NUCLEOTIDE SEQUENCE [LARGE SCALE GENOMIC DNA]</scope>
</reference>